<dbReference type="AlphaFoldDB" id="Q1IX55"/>
<dbReference type="InterPro" id="IPR002110">
    <property type="entry name" value="Ankyrin_rpt"/>
</dbReference>
<protein>
    <submittedName>
        <fullName evidence="6">Ankyrin</fullName>
    </submittedName>
</protein>
<dbReference type="EMBL" id="CP000359">
    <property type="protein sequence ID" value="ABF46179.1"/>
    <property type="molecule type" value="Genomic_DNA"/>
</dbReference>
<dbReference type="SMART" id="SM00248">
    <property type="entry name" value="ANK"/>
    <property type="match status" value="5"/>
</dbReference>
<evidence type="ECO:0000256" key="1">
    <source>
        <dbReference type="ARBA" id="ARBA00022737"/>
    </source>
</evidence>
<dbReference type="eggNOG" id="COG0666">
    <property type="taxonomic scope" value="Bacteria"/>
</dbReference>
<dbReference type="PROSITE" id="PS50297">
    <property type="entry name" value="ANK_REP_REGION"/>
    <property type="match status" value="2"/>
</dbReference>
<evidence type="ECO:0000256" key="2">
    <source>
        <dbReference type="ARBA" id="ARBA00023043"/>
    </source>
</evidence>
<evidence type="ECO:0000256" key="5">
    <source>
        <dbReference type="SAM" id="SignalP"/>
    </source>
</evidence>
<feature type="chain" id="PRO_5004192110" evidence="5">
    <location>
        <begin position="24"/>
        <end position="258"/>
    </location>
</feature>
<dbReference type="PROSITE" id="PS50088">
    <property type="entry name" value="ANK_REPEAT"/>
    <property type="match status" value="4"/>
</dbReference>
<evidence type="ECO:0000313" key="7">
    <source>
        <dbReference type="Proteomes" id="UP000002431"/>
    </source>
</evidence>
<dbReference type="KEGG" id="dge:Dgeo_1884"/>
<evidence type="ECO:0000256" key="3">
    <source>
        <dbReference type="PROSITE-ProRule" id="PRU00023"/>
    </source>
</evidence>
<dbReference type="InterPro" id="IPR036770">
    <property type="entry name" value="Ankyrin_rpt-contain_sf"/>
</dbReference>
<evidence type="ECO:0000256" key="4">
    <source>
        <dbReference type="SAM" id="MobiDB-lite"/>
    </source>
</evidence>
<dbReference type="Proteomes" id="UP000002431">
    <property type="component" value="Chromosome"/>
</dbReference>
<feature type="signal peptide" evidence="5">
    <location>
        <begin position="1"/>
        <end position="23"/>
    </location>
</feature>
<accession>Q1IX55</accession>
<reference evidence="6" key="1">
    <citation type="submission" date="2006-04" db="EMBL/GenBank/DDBJ databases">
        <title>Complete sequence of chromosome of Deinococcus geothermalis DSM 11300.</title>
        <authorList>
            <consortium name="US DOE Joint Genome Institute"/>
            <person name="Copeland A."/>
            <person name="Lucas S."/>
            <person name="Lapidus A."/>
            <person name="Barry K."/>
            <person name="Detter J.C."/>
            <person name="Glavina del Rio T."/>
            <person name="Hammon N."/>
            <person name="Israni S."/>
            <person name="Dalin E."/>
            <person name="Tice H."/>
            <person name="Pitluck S."/>
            <person name="Brettin T."/>
            <person name="Bruce D."/>
            <person name="Han C."/>
            <person name="Tapia R."/>
            <person name="Saunders E."/>
            <person name="Gilna P."/>
            <person name="Schmutz J."/>
            <person name="Larimer F."/>
            <person name="Land M."/>
            <person name="Hauser L."/>
            <person name="Kyrpides N."/>
            <person name="Kim E."/>
            <person name="Daly M.J."/>
            <person name="Fredrickson J.K."/>
            <person name="Makarova K.S."/>
            <person name="Gaidamakova E.K."/>
            <person name="Zhai M."/>
            <person name="Richardson P."/>
        </authorList>
    </citation>
    <scope>NUCLEOTIDE SEQUENCE</scope>
    <source>
        <strain evidence="6">DSM 11300</strain>
    </source>
</reference>
<feature type="repeat" description="ANK" evidence="3">
    <location>
        <begin position="182"/>
        <end position="214"/>
    </location>
</feature>
<gene>
    <name evidence="6" type="ordered locus">Dgeo_1884</name>
</gene>
<proteinExistence type="predicted"/>
<dbReference type="Gene3D" id="1.25.40.20">
    <property type="entry name" value="Ankyrin repeat-containing domain"/>
    <property type="match status" value="2"/>
</dbReference>
<keyword evidence="7" id="KW-1185">Reference proteome</keyword>
<keyword evidence="5" id="KW-0732">Signal</keyword>
<sequence length="258" mass="26516">MRAKAVCPLLPVCAYPIPMTTDAAVALFQAISSNNLEGVRLLITAEPRLLTAVSPSGLSPVLFATYYGRPEIMQWLIEAGAPLSVFEAAASGQLPALRAQLEDHPALVNATSPDGLSPLGLAALFGREEIAAELLARGAEVNRPSENALRVQPLHSAAAGNHSALALRLLAAGADVNVPQHGGFTPLMSAAQNGNAELVEALLAAGADSAAISEDGRDAAALAQEEGHTAVLAILRATQHDPEESPNALPTPARETGA</sequence>
<feature type="repeat" description="ANK" evidence="3">
    <location>
        <begin position="114"/>
        <end position="146"/>
    </location>
</feature>
<dbReference type="Pfam" id="PF12796">
    <property type="entry name" value="Ank_2"/>
    <property type="match status" value="1"/>
</dbReference>
<dbReference type="Pfam" id="PF00023">
    <property type="entry name" value="Ank"/>
    <property type="match status" value="1"/>
</dbReference>
<feature type="region of interest" description="Disordered" evidence="4">
    <location>
        <begin position="237"/>
        <end position="258"/>
    </location>
</feature>
<dbReference type="PANTHER" id="PTHR24198">
    <property type="entry name" value="ANKYRIN REPEAT AND PROTEIN KINASE DOMAIN-CONTAINING PROTEIN"/>
    <property type="match status" value="1"/>
</dbReference>
<keyword evidence="1" id="KW-0677">Repeat</keyword>
<dbReference type="SUPFAM" id="SSF48403">
    <property type="entry name" value="Ankyrin repeat"/>
    <property type="match status" value="1"/>
</dbReference>
<keyword evidence="2 3" id="KW-0040">ANK repeat</keyword>
<dbReference type="PANTHER" id="PTHR24198:SF165">
    <property type="entry name" value="ANKYRIN REPEAT-CONTAINING PROTEIN-RELATED"/>
    <property type="match status" value="1"/>
</dbReference>
<dbReference type="STRING" id="319795.Dgeo_1884"/>
<feature type="repeat" description="ANK" evidence="3">
    <location>
        <begin position="56"/>
        <end position="88"/>
    </location>
</feature>
<dbReference type="HOGENOM" id="CLU_000134_18_1_0"/>
<evidence type="ECO:0000313" key="6">
    <source>
        <dbReference type="EMBL" id="ABF46179.1"/>
    </source>
</evidence>
<feature type="repeat" description="ANK" evidence="3">
    <location>
        <begin position="153"/>
        <end position="181"/>
    </location>
</feature>
<name>Q1IX55_DEIGD</name>
<organism evidence="6 7">
    <name type="scientific">Deinococcus geothermalis (strain DSM 11300 / CIP 105573 / AG-3a)</name>
    <dbReference type="NCBI Taxonomy" id="319795"/>
    <lineage>
        <taxon>Bacteria</taxon>
        <taxon>Thermotogati</taxon>
        <taxon>Deinococcota</taxon>
        <taxon>Deinococci</taxon>
        <taxon>Deinococcales</taxon>
        <taxon>Deinococcaceae</taxon>
        <taxon>Deinococcus</taxon>
    </lineage>
</organism>